<sequence length="728" mass="79157">MRTLLIDNYDSFTYNLFHYLAEVNGREPEVIVNNDPRWQARHLAEFDNVVLSPGPGDPTRPEDFGICREVLADGGLPTLGVCLGHQGLAALYGARVGRAPEPFHGRISPVRHLGTDLFEGLPSPFTAVRYHSLAADRLPAELEATAWTPDGVLMGLRHRTRPQWGVQFHPESIGGEHGHALLANFRRLTERFTGRLTEGHGGRPAAARPATPAAPPRTASPRTAPAPERRRLRVLTRTLPLRGDGEAAYARLFRHGDHPHWLDSTRPDSADGRYSIMGDASGPLGRVVRADAWAGTLDVRTATGTRTTTRTVRSGLLDWLEHDLATLDTQLPDLPFDFALGWVGYLGYELKAECGGSLRHRSEVPDAVLAFTTRALVLDHATGTAHLLALAEDDDEQPARRWLDTAARALATLPDPADRTDRTGRADPPVPPAPTGAPRPRHERTDYLDLIDACTEEIAAGESYEICLTNTLRVDGPRDTWQDYRFLRRTSPSPLGALLDFPGTAVLSTSPERFLRIDRHRTAESRPIKGTRPRGDTPEQDARLAADLAASPKDRAENLMIVDLVRNDLGRCAEIGTVRADDLFRVETHARAHQLVSTVRARLRPDSSAVQCVRAAFPPGSMTGAPKLRTMEIIDRLEQGPRGVYSGALGYFSLSGAADLSVAIRTTVTTPDGMRYGVGGAVIALSDPAAEWEETVVKAAPFLALTGADGLDAPVPAPADPPLGTDRP</sequence>
<evidence type="ECO:0000256" key="3">
    <source>
        <dbReference type="ARBA" id="ARBA00022679"/>
    </source>
</evidence>
<dbReference type="InterPro" id="IPR006221">
    <property type="entry name" value="TrpG/PapA_dom"/>
</dbReference>
<dbReference type="Gene3D" id="3.40.50.880">
    <property type="match status" value="1"/>
</dbReference>
<dbReference type="InterPro" id="IPR017926">
    <property type="entry name" value="GATASE"/>
</dbReference>
<dbReference type="Pfam" id="PF04715">
    <property type="entry name" value="Anth_synt_I_N"/>
    <property type="match status" value="1"/>
</dbReference>
<dbReference type="PRINTS" id="PR00096">
    <property type="entry name" value="GATASE"/>
</dbReference>
<dbReference type="InterPro" id="IPR005801">
    <property type="entry name" value="ADC_synthase"/>
</dbReference>
<feature type="compositionally biased region" description="Basic and acidic residues" evidence="5">
    <location>
        <begin position="416"/>
        <end position="425"/>
    </location>
</feature>
<dbReference type="CDD" id="cd01743">
    <property type="entry name" value="GATase1_Anthranilate_Synthase"/>
    <property type="match status" value="1"/>
</dbReference>
<evidence type="ECO:0000313" key="9">
    <source>
        <dbReference type="EMBL" id="MFE1354932.1"/>
    </source>
</evidence>
<evidence type="ECO:0000259" key="6">
    <source>
        <dbReference type="Pfam" id="PF00117"/>
    </source>
</evidence>
<dbReference type="InterPro" id="IPR015890">
    <property type="entry name" value="Chorismate_C"/>
</dbReference>
<protein>
    <recommendedName>
        <fullName evidence="2">aminodeoxychorismate synthase</fullName>
        <ecNumber evidence="2">2.6.1.85</ecNumber>
    </recommendedName>
</protein>
<dbReference type="InterPro" id="IPR006805">
    <property type="entry name" value="Anth_synth_I_N"/>
</dbReference>
<reference evidence="9 10" key="1">
    <citation type="submission" date="2024-09" db="EMBL/GenBank/DDBJ databases">
        <title>The Natural Products Discovery Center: Release of the First 8490 Sequenced Strains for Exploring Actinobacteria Biosynthetic Diversity.</title>
        <authorList>
            <person name="Kalkreuter E."/>
            <person name="Kautsar S.A."/>
            <person name="Yang D."/>
            <person name="Bader C.D."/>
            <person name="Teijaro C.N."/>
            <person name="Fluegel L."/>
            <person name="Davis C.M."/>
            <person name="Simpson J.R."/>
            <person name="Lauterbach L."/>
            <person name="Steele A.D."/>
            <person name="Gui C."/>
            <person name="Meng S."/>
            <person name="Li G."/>
            <person name="Viehrig K."/>
            <person name="Ye F."/>
            <person name="Su P."/>
            <person name="Kiefer A.F."/>
            <person name="Nichols A."/>
            <person name="Cepeda A.J."/>
            <person name="Yan W."/>
            <person name="Fan B."/>
            <person name="Jiang Y."/>
            <person name="Adhikari A."/>
            <person name="Zheng C.-J."/>
            <person name="Schuster L."/>
            <person name="Cowan T.M."/>
            <person name="Smanski M.J."/>
            <person name="Chevrette M.G."/>
            <person name="De Carvalho L.P.S."/>
            <person name="Shen B."/>
        </authorList>
    </citation>
    <scope>NUCLEOTIDE SEQUENCE [LARGE SCALE GENOMIC DNA]</scope>
    <source>
        <strain evidence="9 10">NPDC058753</strain>
    </source>
</reference>
<dbReference type="GO" id="GO:0046820">
    <property type="term" value="F:4-amino-4-deoxychorismate synthase activity"/>
    <property type="evidence" value="ECO:0007669"/>
    <property type="project" value="UniProtKB-EC"/>
</dbReference>
<dbReference type="PANTHER" id="PTHR11236:SF18">
    <property type="entry name" value="AMINODEOXYCHORISMATE SYNTHASE"/>
    <property type="match status" value="1"/>
</dbReference>
<dbReference type="Proteomes" id="UP001599542">
    <property type="component" value="Unassembled WGS sequence"/>
</dbReference>
<dbReference type="PANTHER" id="PTHR11236">
    <property type="entry name" value="AMINOBENZOATE/ANTHRANILATE SYNTHASE"/>
    <property type="match status" value="1"/>
</dbReference>
<dbReference type="NCBIfam" id="TIGR00566">
    <property type="entry name" value="trpG_papA"/>
    <property type="match status" value="1"/>
</dbReference>
<dbReference type="EMBL" id="JBHYPX010000052">
    <property type="protein sequence ID" value="MFE1354932.1"/>
    <property type="molecule type" value="Genomic_DNA"/>
</dbReference>
<keyword evidence="4" id="KW-0315">Glutamine amidotransferase</keyword>
<dbReference type="SUPFAM" id="SSF56322">
    <property type="entry name" value="ADC synthase"/>
    <property type="match status" value="1"/>
</dbReference>
<dbReference type="InterPro" id="IPR019999">
    <property type="entry name" value="Anth_synth_I-like"/>
</dbReference>
<feature type="region of interest" description="Disordered" evidence="5">
    <location>
        <begin position="196"/>
        <end position="230"/>
    </location>
</feature>
<feature type="compositionally biased region" description="Pro residues" evidence="5">
    <location>
        <begin position="428"/>
        <end position="437"/>
    </location>
</feature>
<organism evidence="9 10">
    <name type="scientific">Kitasatospora phosalacinea</name>
    <dbReference type="NCBI Taxonomy" id="2065"/>
    <lineage>
        <taxon>Bacteria</taxon>
        <taxon>Bacillati</taxon>
        <taxon>Actinomycetota</taxon>
        <taxon>Actinomycetes</taxon>
        <taxon>Kitasatosporales</taxon>
        <taxon>Streptomycetaceae</taxon>
        <taxon>Kitasatospora</taxon>
    </lineage>
</organism>
<comment type="similarity">
    <text evidence="1">In the C-terminal section; belongs to the anthranilate synthase component I family.</text>
</comment>
<proteinExistence type="inferred from homology"/>
<feature type="domain" description="Glutamine amidotransferase" evidence="6">
    <location>
        <begin position="4"/>
        <end position="185"/>
    </location>
</feature>
<name>A0ABW6GQA2_9ACTN</name>
<dbReference type="Pfam" id="PF00117">
    <property type="entry name" value="GATase"/>
    <property type="match status" value="1"/>
</dbReference>
<dbReference type="InterPro" id="IPR029062">
    <property type="entry name" value="Class_I_gatase-like"/>
</dbReference>
<evidence type="ECO:0000256" key="5">
    <source>
        <dbReference type="SAM" id="MobiDB-lite"/>
    </source>
</evidence>
<dbReference type="Pfam" id="PF00425">
    <property type="entry name" value="Chorismate_bind"/>
    <property type="match status" value="1"/>
</dbReference>
<evidence type="ECO:0000256" key="2">
    <source>
        <dbReference type="ARBA" id="ARBA00013139"/>
    </source>
</evidence>
<comment type="caution">
    <text evidence="9">The sequence shown here is derived from an EMBL/GenBank/DDBJ whole genome shotgun (WGS) entry which is preliminary data.</text>
</comment>
<dbReference type="NCBIfam" id="TIGR00553">
    <property type="entry name" value="pabB"/>
    <property type="match status" value="1"/>
</dbReference>
<feature type="domain" description="Chorismate-utilising enzyme C-terminal" evidence="7">
    <location>
        <begin position="444"/>
        <end position="698"/>
    </location>
</feature>
<dbReference type="PROSITE" id="PS51273">
    <property type="entry name" value="GATASE_TYPE_1"/>
    <property type="match status" value="1"/>
</dbReference>
<accession>A0ABW6GQA2</accession>
<dbReference type="RefSeq" id="WP_380321583.1">
    <property type="nucleotide sequence ID" value="NZ_JBHYPW010000014.1"/>
</dbReference>
<evidence type="ECO:0000256" key="1">
    <source>
        <dbReference type="ARBA" id="ARBA00005970"/>
    </source>
</evidence>
<evidence type="ECO:0000259" key="8">
    <source>
        <dbReference type="Pfam" id="PF04715"/>
    </source>
</evidence>
<keyword evidence="3 9" id="KW-0808">Transferase</keyword>
<evidence type="ECO:0000313" key="10">
    <source>
        <dbReference type="Proteomes" id="UP001599542"/>
    </source>
</evidence>
<dbReference type="PRINTS" id="PR00099">
    <property type="entry name" value="CPSGATASE"/>
</dbReference>
<keyword evidence="9" id="KW-0032">Aminotransferase</keyword>
<evidence type="ECO:0000256" key="4">
    <source>
        <dbReference type="ARBA" id="ARBA00022962"/>
    </source>
</evidence>
<feature type="domain" description="Anthranilate synthase component I N-terminal" evidence="8">
    <location>
        <begin position="247"/>
        <end position="385"/>
    </location>
</feature>
<dbReference type="PRINTS" id="PR00097">
    <property type="entry name" value="ANTSNTHASEII"/>
</dbReference>
<dbReference type="InterPro" id="IPR005802">
    <property type="entry name" value="ADC_synth_comp_1"/>
</dbReference>
<feature type="compositionally biased region" description="Low complexity" evidence="5">
    <location>
        <begin position="203"/>
        <end position="226"/>
    </location>
</feature>
<evidence type="ECO:0000259" key="7">
    <source>
        <dbReference type="Pfam" id="PF00425"/>
    </source>
</evidence>
<gene>
    <name evidence="9" type="primary">pabB</name>
    <name evidence="9" type="ORF">ACFW6T_23385</name>
</gene>
<dbReference type="EC" id="2.6.1.85" evidence="2"/>
<dbReference type="Gene3D" id="3.60.120.10">
    <property type="entry name" value="Anthranilate synthase"/>
    <property type="match status" value="1"/>
</dbReference>
<feature type="region of interest" description="Disordered" evidence="5">
    <location>
        <begin position="413"/>
        <end position="442"/>
    </location>
</feature>
<dbReference type="SUPFAM" id="SSF52317">
    <property type="entry name" value="Class I glutamine amidotransferase-like"/>
    <property type="match status" value="1"/>
</dbReference>
<keyword evidence="10" id="KW-1185">Reference proteome</keyword>